<proteinExistence type="predicted"/>
<organism evidence="1 2">
    <name type="scientific">Hydromonas duriensis</name>
    <dbReference type="NCBI Taxonomy" id="1527608"/>
    <lineage>
        <taxon>Bacteria</taxon>
        <taxon>Pseudomonadati</taxon>
        <taxon>Pseudomonadota</taxon>
        <taxon>Betaproteobacteria</taxon>
        <taxon>Burkholderiales</taxon>
        <taxon>Burkholderiaceae</taxon>
        <taxon>Hydromonas</taxon>
    </lineage>
</organism>
<sequence>MEHVKKINSEIIDSSFVSTLKKFIKYDAYFDIDEILKKNWVCRITDSNEIFDEDAVALAQAMRSVGCENFFVMPIAFIIDSASHSIAEAYLFDSTEDGIIEFQRIGWEFLHFDTCLIFDKEISFLIIRTGSSGHVIYSGSQKFIDIACSANNWWWPYPPVPNKTDNV</sequence>
<accession>A0A4V6PY23</accession>
<evidence type="ECO:0000313" key="1">
    <source>
        <dbReference type="EMBL" id="TDR28911.1"/>
    </source>
</evidence>
<evidence type="ECO:0000313" key="2">
    <source>
        <dbReference type="Proteomes" id="UP000294480"/>
    </source>
</evidence>
<name>A0A4V6PY23_9BURK</name>
<dbReference type="EMBL" id="SNZE01000031">
    <property type="protein sequence ID" value="TDR28911.1"/>
    <property type="molecule type" value="Genomic_DNA"/>
</dbReference>
<reference evidence="1 2" key="1">
    <citation type="submission" date="2019-03" db="EMBL/GenBank/DDBJ databases">
        <title>Genomic Encyclopedia of Type Strains, Phase IV (KMG-IV): sequencing the most valuable type-strain genomes for metagenomic binning, comparative biology and taxonomic classification.</title>
        <authorList>
            <person name="Goeker M."/>
        </authorList>
    </citation>
    <scope>NUCLEOTIDE SEQUENCE [LARGE SCALE GENOMIC DNA]</scope>
    <source>
        <strain evidence="1 2">DSM 102852</strain>
    </source>
</reference>
<dbReference type="Proteomes" id="UP000294480">
    <property type="component" value="Unassembled WGS sequence"/>
</dbReference>
<dbReference type="RefSeq" id="WP_133621467.1">
    <property type="nucleotide sequence ID" value="NZ_SNZE01000031.1"/>
</dbReference>
<protein>
    <submittedName>
        <fullName evidence="1">Uncharacterized protein</fullName>
    </submittedName>
</protein>
<comment type="caution">
    <text evidence="1">The sequence shown here is derived from an EMBL/GenBank/DDBJ whole genome shotgun (WGS) entry which is preliminary data.</text>
</comment>
<gene>
    <name evidence="1" type="ORF">DFR44_13111</name>
</gene>
<keyword evidence="2" id="KW-1185">Reference proteome</keyword>
<dbReference type="AlphaFoldDB" id="A0A4V6PY23"/>